<evidence type="ECO:0000313" key="3">
    <source>
        <dbReference type="Proteomes" id="UP001331936"/>
    </source>
</evidence>
<gene>
    <name evidence="2" type="ORF">Q8814_16140</name>
</gene>
<reference evidence="2 3" key="1">
    <citation type="submission" date="2023-08" db="EMBL/GenBank/DDBJ databases">
        <authorList>
            <person name="Girao M."/>
            <person name="Carvalho M.F."/>
        </authorList>
    </citation>
    <scope>NUCLEOTIDE SEQUENCE [LARGE SCALE GENOMIC DNA]</scope>
    <source>
        <strain evidence="2 3">CC-R104</strain>
    </source>
</reference>
<dbReference type="EMBL" id="JAUZMZ010000091">
    <property type="protein sequence ID" value="MEE2033630.1"/>
    <property type="molecule type" value="Genomic_DNA"/>
</dbReference>
<name>A0ABU7JUD7_9NOCA</name>
<sequence>MNWLPRYTILGELRLLETFAYYDGPRLFSCASNLGQNYLAIWVEEEEEHDVWLYMPISPSRLSSIRSGGISLRSSILYAEGFIYEVHIPDDEELIDTIPFAHSGPRIKPDWLPAPNRYIKLKTETLEPATSADELSQTARAEHRGRLRVEIDPSNEMRSTAPTRSVGRLLIQLQNTLDGLGLSILEEEGGTRGKIPGRVTKETTSEVVGLSAASFVIDLAAANYDDLHGSVFARCAETIVHLFDAEASSGQLQQLISPLHPRAVTGFRKLLSEISNLNGPATIATASSKTEYTAASLTNEQIDKLLQTLTFLAPDQQEEPITGKMYLLGGQVEKQTFEVRPDGSDVTYRGYIDEQAIPGFLNSPLGSYYYVRLNVSSTTDEFTNDKKYTYRLMQITDTD</sequence>
<comment type="caution">
    <text evidence="2">The sequence shown here is derived from an EMBL/GenBank/DDBJ whole genome shotgun (WGS) entry which is preliminary data.</text>
</comment>
<keyword evidence="3" id="KW-1185">Reference proteome</keyword>
<evidence type="ECO:0000313" key="2">
    <source>
        <dbReference type="EMBL" id="MEE2033630.1"/>
    </source>
</evidence>
<dbReference type="Pfam" id="PF20215">
    <property type="entry name" value="DUF6575"/>
    <property type="match status" value="1"/>
</dbReference>
<evidence type="ECO:0000259" key="1">
    <source>
        <dbReference type="Pfam" id="PF20215"/>
    </source>
</evidence>
<accession>A0ABU7JUD7</accession>
<proteinExistence type="predicted"/>
<dbReference type="RefSeq" id="WP_330153024.1">
    <property type="nucleotide sequence ID" value="NZ_JAUZMZ010000091.1"/>
</dbReference>
<organism evidence="2 3">
    <name type="scientific">Rhodococcus chondri</name>
    <dbReference type="NCBI Taxonomy" id="3065941"/>
    <lineage>
        <taxon>Bacteria</taxon>
        <taxon>Bacillati</taxon>
        <taxon>Actinomycetota</taxon>
        <taxon>Actinomycetes</taxon>
        <taxon>Mycobacteriales</taxon>
        <taxon>Nocardiaceae</taxon>
        <taxon>Rhodococcus</taxon>
    </lineage>
</organism>
<dbReference type="Proteomes" id="UP001331936">
    <property type="component" value="Unassembled WGS sequence"/>
</dbReference>
<protein>
    <recommendedName>
        <fullName evidence="1">DUF6575 domain-containing protein</fullName>
    </recommendedName>
</protein>
<feature type="domain" description="DUF6575" evidence="1">
    <location>
        <begin position="1"/>
        <end position="181"/>
    </location>
</feature>
<dbReference type="InterPro" id="IPR046482">
    <property type="entry name" value="DUF6575"/>
</dbReference>